<proteinExistence type="predicted"/>
<keyword evidence="1" id="KW-1133">Transmembrane helix</keyword>
<evidence type="ECO:0000313" key="3">
    <source>
        <dbReference type="Proteomes" id="UP000052020"/>
    </source>
</evidence>
<evidence type="ECO:0000256" key="1">
    <source>
        <dbReference type="SAM" id="Phobius"/>
    </source>
</evidence>
<reference evidence="2 3" key="1">
    <citation type="journal article" date="2015" name="Microbiome">
        <title>Genomic resolution of linkages in carbon, nitrogen, and sulfur cycling among widespread estuary sediment bacteria.</title>
        <authorList>
            <person name="Baker B.J."/>
            <person name="Lazar C.S."/>
            <person name="Teske A.P."/>
            <person name="Dick G.J."/>
        </authorList>
    </citation>
    <scope>NUCLEOTIDE SEQUENCE [LARGE SCALE GENOMIC DNA]</scope>
    <source>
        <strain evidence="2">DG_56</strain>
    </source>
</reference>
<name>A0A0S7XR04_9BACT</name>
<accession>A0A0S7XR04</accession>
<keyword evidence="1" id="KW-0472">Membrane</keyword>
<feature type="transmembrane region" description="Helical" evidence="1">
    <location>
        <begin position="28"/>
        <end position="48"/>
    </location>
</feature>
<dbReference type="AlphaFoldDB" id="A0A0S7XR04"/>
<keyword evidence="1" id="KW-0812">Transmembrane</keyword>
<organism evidence="2 3">
    <name type="scientific">candidate division KD3-62 bacterium DG_56</name>
    <dbReference type="NCBI Taxonomy" id="1704032"/>
    <lineage>
        <taxon>Bacteria</taxon>
        <taxon>candidate division KD3-62</taxon>
    </lineage>
</organism>
<feature type="transmembrane region" description="Helical" evidence="1">
    <location>
        <begin position="80"/>
        <end position="100"/>
    </location>
</feature>
<sequence length="114" mass="12202">MLAVSLALLSALIRMRMSGCGRPSRQIWAAIGELWLTFAAITAVLWAAGRLLGEPIATDAMGEVTDIGHRFAGLDTPVKAWVVVGGLIAVVLFVRLVSLLRRYMEQPAEPGGSE</sequence>
<evidence type="ECO:0000313" key="2">
    <source>
        <dbReference type="EMBL" id="KPJ64929.1"/>
    </source>
</evidence>
<protein>
    <submittedName>
        <fullName evidence="2">Uncharacterized protein</fullName>
    </submittedName>
</protein>
<gene>
    <name evidence="2" type="ORF">AMK68_00035</name>
</gene>
<dbReference type="EMBL" id="LIZY01000001">
    <property type="protein sequence ID" value="KPJ64929.1"/>
    <property type="molecule type" value="Genomic_DNA"/>
</dbReference>
<comment type="caution">
    <text evidence="2">The sequence shown here is derived from an EMBL/GenBank/DDBJ whole genome shotgun (WGS) entry which is preliminary data.</text>
</comment>
<dbReference type="Proteomes" id="UP000052020">
    <property type="component" value="Unassembled WGS sequence"/>
</dbReference>